<dbReference type="SUPFAM" id="SSF52540">
    <property type="entry name" value="P-loop containing nucleoside triphosphate hydrolases"/>
    <property type="match status" value="1"/>
</dbReference>
<name>A0A177M577_METMH</name>
<dbReference type="InterPro" id="IPR011990">
    <property type="entry name" value="TPR-like_helical_dom_sf"/>
</dbReference>
<comment type="caution">
    <text evidence="2">The sequence shown here is derived from an EMBL/GenBank/DDBJ whole genome shotgun (WGS) entry which is preliminary data.</text>
</comment>
<proteinExistence type="predicted"/>
<reference evidence="2 3" key="1">
    <citation type="submission" date="2016-03" db="EMBL/GenBank/DDBJ databases">
        <authorList>
            <person name="Ploux O."/>
        </authorList>
    </citation>
    <scope>NUCLEOTIDE SEQUENCE [LARGE SCALE GENOMIC DNA]</scope>
    <source>
        <strain evidence="2 3">R-45371</strain>
    </source>
</reference>
<dbReference type="SUPFAM" id="SSF48452">
    <property type="entry name" value="TPR-like"/>
    <property type="match status" value="1"/>
</dbReference>
<evidence type="ECO:0000259" key="1">
    <source>
        <dbReference type="SMART" id="SM00382"/>
    </source>
</evidence>
<organism evidence="2 3">
    <name type="scientific">Methylomonas methanica</name>
    <dbReference type="NCBI Taxonomy" id="421"/>
    <lineage>
        <taxon>Bacteria</taxon>
        <taxon>Pseudomonadati</taxon>
        <taxon>Pseudomonadota</taxon>
        <taxon>Gammaproteobacteria</taxon>
        <taxon>Methylococcales</taxon>
        <taxon>Methylococcaceae</taxon>
        <taxon>Methylomonas</taxon>
    </lineage>
</organism>
<dbReference type="InterPro" id="IPR027417">
    <property type="entry name" value="P-loop_NTPase"/>
</dbReference>
<dbReference type="Gene3D" id="1.25.40.10">
    <property type="entry name" value="Tetratricopeptide repeat domain"/>
    <property type="match status" value="1"/>
</dbReference>
<dbReference type="InterPro" id="IPR003593">
    <property type="entry name" value="AAA+_ATPase"/>
</dbReference>
<evidence type="ECO:0000313" key="2">
    <source>
        <dbReference type="EMBL" id="OAI00888.1"/>
    </source>
</evidence>
<accession>A0A177M577</accession>
<evidence type="ECO:0000313" key="3">
    <source>
        <dbReference type="Proteomes" id="UP000077763"/>
    </source>
</evidence>
<dbReference type="AlphaFoldDB" id="A0A177M577"/>
<dbReference type="EMBL" id="LUUH01000074">
    <property type="protein sequence ID" value="OAI00888.1"/>
    <property type="molecule type" value="Genomic_DNA"/>
</dbReference>
<dbReference type="Pfam" id="PF25199">
    <property type="entry name" value="nSTAND_NTPase5"/>
    <property type="match status" value="1"/>
</dbReference>
<gene>
    <name evidence="2" type="ORF">A1353_18940</name>
</gene>
<feature type="domain" description="AAA+ ATPase" evidence="1">
    <location>
        <begin position="274"/>
        <end position="391"/>
    </location>
</feature>
<dbReference type="Pfam" id="PF13289">
    <property type="entry name" value="SIR2_2"/>
    <property type="match status" value="1"/>
</dbReference>
<sequence>MPVNPSNALLTIPKIVWRAIYTVNVDDSVEQAYTAIDDRVQTLVPLVLSGDKAARNHDIEVTYYKLHGCLRHADSNLIFSHRDYTESREKNLKLFSSLTSELCDFPFLFIGFSLEDDDFQNVWESVLKYLGAGRRSTPTYLVTPNPQKSFVESLSLDGIDVIDDSVLSFFPWLFANNTKHAPSINDRVRSRAAPIQELIRRDFDRIVDAELVDQINRNFDFIRQVPNTLTGETTSRFLFGAQPKWEDIRAGLAITRELEQDILEDIQNWFDKPSFKSELIVAGAGYGKSTLLMQIALKVARWSQKVELLFLKSSGDFDSISLAEYSKNLNVPLIVIVDDIFRHLSSLQKLKADATDNRLSIYILGATRPADLNAARSLVRFDAQSRFDLLRLTENESRDLAAAMKRSGKLTVAMQQLSIDELANHYYEACEKHLLAGLLTSVSEDHGEFEHIIVEEYYRINNEKARDLYLAVSLAHSLGLPTPASLACNVVEVNLADYHSQLAPILDTTIIEFSHQISSDLMFMTQHRVISEALVHEVMRPADAVDRLLSFASCINPHQKEQYDILLRIYDEDYLVRLLIQPGTIRSCYDRLVEAFPSDTFIKQHFAIFESHQKNFKKAHELIDEALVEKERHPHFLNTKANILLREAIDEKDRGRAEHLFNVGTKLLRERIQKDSDKEIHILSLVGRQLDWAKRRDLTESQRLNALEEAEADLDVARAKYPTSSDISTLAAKLNIQLGQLPDAKNLLIRGVKLDGSNTQARTLLARILLQEGYEKEAYDLVDEGLPYSPKSYSLLHIRLEAARKLNLPWPKLRKILIEYLAIAENDLIERIQLIKGLIEASDIAAAKKQLEKLKRVEAPFSAKIRTIADVIKNGQPLVVEGEYIPRTIGKGFVKLFGYPEGMAAFLDIRMLPDKNTKLRQGMHIHMHLAINGLGLIARKIV</sequence>
<dbReference type="Proteomes" id="UP000077763">
    <property type="component" value="Unassembled WGS sequence"/>
</dbReference>
<protein>
    <recommendedName>
        <fullName evidence="1">AAA+ ATPase domain-containing protein</fullName>
    </recommendedName>
</protein>
<dbReference type="Pfam" id="PF14559">
    <property type="entry name" value="TPR_19"/>
    <property type="match status" value="1"/>
</dbReference>
<dbReference type="SMART" id="SM00382">
    <property type="entry name" value="AAA"/>
    <property type="match status" value="1"/>
</dbReference>
<dbReference type="InterPro" id="IPR057574">
    <property type="entry name" value="nSTAND_NTPase5_dom"/>
</dbReference>